<gene>
    <name evidence="1" type="ORF">DESHY_40169</name>
</gene>
<name>K8DZQ5_9FIRM</name>
<dbReference type="STRING" id="1121428.DESHY_40169"/>
<evidence type="ECO:0000313" key="1">
    <source>
        <dbReference type="EMBL" id="CCO08619.1"/>
    </source>
</evidence>
<dbReference type="eggNOG" id="ENOG5031W2T">
    <property type="taxonomic scope" value="Bacteria"/>
</dbReference>
<comment type="caution">
    <text evidence="1">The sequence shown here is derived from an EMBL/GenBank/DDBJ whole genome shotgun (WGS) entry which is preliminary data.</text>
</comment>
<dbReference type="Gene3D" id="3.40.50.620">
    <property type="entry name" value="HUPs"/>
    <property type="match status" value="1"/>
</dbReference>
<dbReference type="SUPFAM" id="SSF52402">
    <property type="entry name" value="Adenine nucleotide alpha hydrolases-like"/>
    <property type="match status" value="1"/>
</dbReference>
<dbReference type="OrthoDB" id="6117544at2"/>
<evidence type="ECO:0000313" key="2">
    <source>
        <dbReference type="Proteomes" id="UP000009315"/>
    </source>
</evidence>
<protein>
    <recommendedName>
        <fullName evidence="3">Universal stress protein</fullName>
    </recommendedName>
</protein>
<dbReference type="InterPro" id="IPR014729">
    <property type="entry name" value="Rossmann-like_a/b/a_fold"/>
</dbReference>
<dbReference type="RefSeq" id="WP_008412138.1">
    <property type="nucleotide sequence ID" value="NZ_CAOS01000011.1"/>
</dbReference>
<sequence length="152" mass="16600">MHAQILFITDGSASADAAGETAIRLAVNMKMPLKAVFILDEGWKFLLGDEWLSTSATRMNFFRWFEGGLQTHAKNLLDQFAVKARGRGVATEVDIRIGQTEKVITELTMEQPTAFLVLPNPHATAPAAAAGLRINLNSLTKKVTPQIIIGPR</sequence>
<reference evidence="1 2" key="1">
    <citation type="journal article" date="2013" name="Genome Announc.">
        <title>Genome Sequence of the Sulfate-Reducing Bacterium Desulfotomaculum hydrothermale Lam5(T).</title>
        <authorList>
            <person name="Amin O."/>
            <person name="Fardeau M.L."/>
            <person name="Valette O."/>
            <person name="Hirschler-Rea A."/>
            <person name="Barbe V."/>
            <person name="Medigue C."/>
            <person name="Vacherie B."/>
            <person name="Ollivier B."/>
            <person name="Bertin P.N."/>
            <person name="Dolla A."/>
        </authorList>
    </citation>
    <scope>NUCLEOTIDE SEQUENCE [LARGE SCALE GENOMIC DNA]</scope>
    <source>
        <strain evidence="2">Lam5 / DSM 18033</strain>
    </source>
</reference>
<organism evidence="1 2">
    <name type="scientific">Desulforamulus hydrothermalis Lam5 = DSM 18033</name>
    <dbReference type="NCBI Taxonomy" id="1121428"/>
    <lineage>
        <taxon>Bacteria</taxon>
        <taxon>Bacillati</taxon>
        <taxon>Bacillota</taxon>
        <taxon>Clostridia</taxon>
        <taxon>Eubacteriales</taxon>
        <taxon>Peptococcaceae</taxon>
        <taxon>Desulforamulus</taxon>
    </lineage>
</organism>
<dbReference type="Proteomes" id="UP000009315">
    <property type="component" value="Unassembled WGS sequence"/>
</dbReference>
<evidence type="ECO:0008006" key="3">
    <source>
        <dbReference type="Google" id="ProtNLM"/>
    </source>
</evidence>
<keyword evidence="2" id="KW-1185">Reference proteome</keyword>
<dbReference type="AlphaFoldDB" id="K8DZQ5"/>
<dbReference type="EMBL" id="CAOS01000011">
    <property type="protein sequence ID" value="CCO08619.1"/>
    <property type="molecule type" value="Genomic_DNA"/>
</dbReference>
<accession>K8DZQ5</accession>
<proteinExistence type="predicted"/>